<feature type="region of interest" description="Disordered" evidence="1">
    <location>
        <begin position="1"/>
        <end position="27"/>
    </location>
</feature>
<protein>
    <recommendedName>
        <fullName evidence="4">DNA-binding protein</fullName>
    </recommendedName>
</protein>
<keyword evidence="3" id="KW-1185">Reference proteome</keyword>
<dbReference type="OrthoDB" id="6615103at2"/>
<dbReference type="EMBL" id="JXYQ01000046">
    <property type="protein sequence ID" value="KJA09901.1"/>
    <property type="molecule type" value="Genomic_DNA"/>
</dbReference>
<gene>
    <name evidence="2" type="ORF">RP29_13910</name>
</gene>
<name>A0A0D7K6C4_9BURK</name>
<evidence type="ECO:0008006" key="4">
    <source>
        <dbReference type="Google" id="ProtNLM"/>
    </source>
</evidence>
<sequence length="81" mass="9047">MQATQHSADTRRAVTEPQQFPPLESVTRPTVDTAAAAYYLNRKPQTCRAWACMENGPLRPRRINGRLAWNVAEIRAVLGVA</sequence>
<dbReference type="AlphaFoldDB" id="A0A0D7K6C4"/>
<dbReference type="PATRIC" id="fig|80878.5.peg.2566"/>
<accession>A0A0D7K6C4</accession>
<evidence type="ECO:0000313" key="2">
    <source>
        <dbReference type="EMBL" id="KJA09901.1"/>
    </source>
</evidence>
<dbReference type="RefSeq" id="WP_044399562.1">
    <property type="nucleotide sequence ID" value="NZ_JXYQ01000046.1"/>
</dbReference>
<dbReference type="Proteomes" id="UP000032566">
    <property type="component" value="Unassembled WGS sequence"/>
</dbReference>
<evidence type="ECO:0000256" key="1">
    <source>
        <dbReference type="SAM" id="MobiDB-lite"/>
    </source>
</evidence>
<proteinExistence type="predicted"/>
<organism evidence="2 3">
    <name type="scientific">Acidovorax temperans</name>
    <dbReference type="NCBI Taxonomy" id="80878"/>
    <lineage>
        <taxon>Bacteria</taxon>
        <taxon>Pseudomonadati</taxon>
        <taxon>Pseudomonadota</taxon>
        <taxon>Betaproteobacteria</taxon>
        <taxon>Burkholderiales</taxon>
        <taxon>Comamonadaceae</taxon>
        <taxon>Acidovorax</taxon>
    </lineage>
</organism>
<reference evidence="2 3" key="1">
    <citation type="submission" date="2014-12" db="EMBL/GenBank/DDBJ databases">
        <title>Isolation of bacteria from lake water.</title>
        <authorList>
            <person name="Sheng K.-Y."/>
            <person name="Chin P.-S."/>
            <person name="Chan K.-G."/>
            <person name="Tan G.S."/>
        </authorList>
    </citation>
    <scope>NUCLEOTIDE SEQUENCE [LARGE SCALE GENOMIC DNA]</scope>
    <source>
        <strain evidence="2 3">KY4</strain>
    </source>
</reference>
<comment type="caution">
    <text evidence="2">The sequence shown here is derived from an EMBL/GenBank/DDBJ whole genome shotgun (WGS) entry which is preliminary data.</text>
</comment>
<evidence type="ECO:0000313" key="3">
    <source>
        <dbReference type="Proteomes" id="UP000032566"/>
    </source>
</evidence>